<evidence type="ECO:0000256" key="1">
    <source>
        <dbReference type="SAM" id="SignalP"/>
    </source>
</evidence>
<keyword evidence="2" id="KW-0378">Hydrolase</keyword>
<reference evidence="2 3" key="1">
    <citation type="submission" date="2018-06" db="EMBL/GenBank/DDBJ databases">
        <authorList>
            <consortium name="Pathogen Informatics"/>
            <person name="Doyle S."/>
        </authorList>
    </citation>
    <scope>NUCLEOTIDE SEQUENCE [LARGE SCALE GENOMIC DNA]</scope>
    <source>
        <strain evidence="2 3">NCTC10005</strain>
    </source>
</reference>
<dbReference type="AlphaFoldDB" id="A0A377M7C1"/>
<dbReference type="EMBL" id="UGJB01000004">
    <property type="protein sequence ID" value="STQ14527.1"/>
    <property type="molecule type" value="Genomic_DNA"/>
</dbReference>
<organism evidence="2 3">
    <name type="scientific">Enterobacter cloacae</name>
    <dbReference type="NCBI Taxonomy" id="550"/>
    <lineage>
        <taxon>Bacteria</taxon>
        <taxon>Pseudomonadati</taxon>
        <taxon>Pseudomonadota</taxon>
        <taxon>Gammaproteobacteria</taxon>
        <taxon>Enterobacterales</taxon>
        <taxon>Enterobacteriaceae</taxon>
        <taxon>Enterobacter</taxon>
        <taxon>Enterobacter cloacae complex</taxon>
    </lineage>
</organism>
<proteinExistence type="predicted"/>
<sequence>MLRYSLLTAGLLLGASAFAAPAGDLPPDALACEG</sequence>
<protein>
    <submittedName>
        <fullName evidence="2">Glycoside hydrolase family protein</fullName>
    </submittedName>
</protein>
<evidence type="ECO:0000313" key="3">
    <source>
        <dbReference type="Proteomes" id="UP000255106"/>
    </source>
</evidence>
<feature type="chain" id="PRO_5017027964" evidence="1">
    <location>
        <begin position="20"/>
        <end position="34"/>
    </location>
</feature>
<name>A0A377M7C1_ENTCL</name>
<feature type="signal peptide" evidence="1">
    <location>
        <begin position="1"/>
        <end position="19"/>
    </location>
</feature>
<keyword evidence="1" id="KW-0732">Signal</keyword>
<dbReference type="Proteomes" id="UP000255106">
    <property type="component" value="Unassembled WGS sequence"/>
</dbReference>
<dbReference type="GO" id="GO:0016787">
    <property type="term" value="F:hydrolase activity"/>
    <property type="evidence" value="ECO:0007669"/>
    <property type="project" value="UniProtKB-KW"/>
</dbReference>
<accession>A0A377M7C1</accession>
<evidence type="ECO:0000313" key="2">
    <source>
        <dbReference type="EMBL" id="STQ14527.1"/>
    </source>
</evidence>
<gene>
    <name evidence="2" type="ORF">NCTC10005_07389</name>
</gene>